<feature type="transmembrane region" description="Helical" evidence="6">
    <location>
        <begin position="57"/>
        <end position="79"/>
    </location>
</feature>
<feature type="transmembrane region" description="Helical" evidence="6">
    <location>
        <begin position="305"/>
        <end position="322"/>
    </location>
</feature>
<keyword evidence="3 6" id="KW-0812">Transmembrane</keyword>
<feature type="transmembrane region" description="Helical" evidence="6">
    <location>
        <begin position="113"/>
        <end position="133"/>
    </location>
</feature>
<dbReference type="CDD" id="cd06580">
    <property type="entry name" value="TM_PBP1_transp_TpRbsC_like"/>
    <property type="match status" value="1"/>
</dbReference>
<name>A0A8J6PEK4_9HYPH</name>
<proteinExistence type="predicted"/>
<feature type="transmembrane region" description="Helical" evidence="6">
    <location>
        <begin position="145"/>
        <end position="165"/>
    </location>
</feature>
<evidence type="ECO:0000256" key="4">
    <source>
        <dbReference type="ARBA" id="ARBA00022989"/>
    </source>
</evidence>
<keyword evidence="2" id="KW-1003">Cell membrane</keyword>
<gene>
    <name evidence="7" type="ORF">ICI42_02025</name>
</gene>
<feature type="transmembrane region" description="Helical" evidence="6">
    <location>
        <begin position="205"/>
        <end position="225"/>
    </location>
</feature>
<evidence type="ECO:0000256" key="3">
    <source>
        <dbReference type="ARBA" id="ARBA00022692"/>
    </source>
</evidence>
<dbReference type="InterPro" id="IPR001851">
    <property type="entry name" value="ABC_transp_permease"/>
</dbReference>
<dbReference type="PANTHER" id="PTHR47089:SF1">
    <property type="entry name" value="GUANOSINE ABC TRANSPORTER PERMEASE PROTEIN NUPP"/>
    <property type="match status" value="1"/>
</dbReference>
<keyword evidence="8" id="KW-1185">Reference proteome</keyword>
<evidence type="ECO:0000256" key="5">
    <source>
        <dbReference type="ARBA" id="ARBA00023136"/>
    </source>
</evidence>
<feature type="transmembrane region" description="Helical" evidence="6">
    <location>
        <begin position="254"/>
        <end position="275"/>
    </location>
</feature>
<reference evidence="7" key="1">
    <citation type="submission" date="2020-09" db="EMBL/GenBank/DDBJ databases">
        <title>Genome seq and assembly of Tianweitania sp.</title>
        <authorList>
            <person name="Chhetri G."/>
        </authorList>
    </citation>
    <scope>NUCLEOTIDE SEQUENCE</scope>
    <source>
        <strain evidence="7">Rool2</strain>
    </source>
</reference>
<dbReference type="Proteomes" id="UP000643405">
    <property type="component" value="Unassembled WGS sequence"/>
</dbReference>
<keyword evidence="5 6" id="KW-0472">Membrane</keyword>
<dbReference type="AlphaFoldDB" id="A0A8J6PEK4"/>
<dbReference type="GO" id="GO:0005886">
    <property type="term" value="C:plasma membrane"/>
    <property type="evidence" value="ECO:0007669"/>
    <property type="project" value="UniProtKB-SubCell"/>
</dbReference>
<dbReference type="Pfam" id="PF02653">
    <property type="entry name" value="BPD_transp_2"/>
    <property type="match status" value="1"/>
</dbReference>
<evidence type="ECO:0000256" key="1">
    <source>
        <dbReference type="ARBA" id="ARBA00004651"/>
    </source>
</evidence>
<evidence type="ECO:0000313" key="7">
    <source>
        <dbReference type="EMBL" id="MBD0413434.1"/>
    </source>
</evidence>
<comment type="subcellular location">
    <subcellularLocation>
        <location evidence="1">Cell membrane</location>
        <topology evidence="1">Multi-pass membrane protein</topology>
    </subcellularLocation>
</comment>
<sequence>MSTPYAKLPRWADYGLIPLINLLVAFAVAGLVVLLVGENPFRAAVILVDGAFGSGPGIAYTLFYATSFIFTGLAVAVAFHGGLFNIGGEGQAYFAGLGVALACLPFDGFLPWYLIFLLAILCSAVFGALWALIPAYLQAKRGSHIVITTIMFNFIASSLMVYMLVDVLKPTGSMAPQTRQFLEGAQLPRLGFLFDYIGMKVRPSVPLNISFLLALFMAFLVWVLIWRTKLGYEIRTMGFSPKAARYAGISETRIIIVTMLISGALAGMMAMNPIMGDQHNVPLDFVAGAGFVGIAVALMGRSHPAGIVPAAILFGMLYQGGAELSFEMPSISRDMIVIIQGLVILFAGALEHMFRPAVQAMFASVSPKSVGVVAAKGEGA</sequence>
<accession>A0A8J6PEK4</accession>
<dbReference type="GO" id="GO:0022857">
    <property type="term" value="F:transmembrane transporter activity"/>
    <property type="evidence" value="ECO:0007669"/>
    <property type="project" value="InterPro"/>
</dbReference>
<feature type="transmembrane region" description="Helical" evidence="6">
    <location>
        <begin position="281"/>
        <end position="298"/>
    </location>
</feature>
<feature type="transmembrane region" description="Helical" evidence="6">
    <location>
        <begin position="334"/>
        <end position="354"/>
    </location>
</feature>
<evidence type="ECO:0000256" key="2">
    <source>
        <dbReference type="ARBA" id="ARBA00022475"/>
    </source>
</evidence>
<dbReference type="RefSeq" id="WP_188162868.1">
    <property type="nucleotide sequence ID" value="NZ_JACVVX010000001.1"/>
</dbReference>
<feature type="transmembrane region" description="Helical" evidence="6">
    <location>
        <begin position="12"/>
        <end position="37"/>
    </location>
</feature>
<dbReference type="PANTHER" id="PTHR47089">
    <property type="entry name" value="ABC TRANSPORTER, PERMEASE PROTEIN"/>
    <property type="match status" value="1"/>
</dbReference>
<evidence type="ECO:0000313" key="8">
    <source>
        <dbReference type="Proteomes" id="UP000643405"/>
    </source>
</evidence>
<comment type="caution">
    <text evidence="7">The sequence shown here is derived from an EMBL/GenBank/DDBJ whole genome shotgun (WGS) entry which is preliminary data.</text>
</comment>
<keyword evidence="4 6" id="KW-1133">Transmembrane helix</keyword>
<organism evidence="7 8">
    <name type="scientific">Oryzicola mucosus</name>
    <dbReference type="NCBI Taxonomy" id="2767425"/>
    <lineage>
        <taxon>Bacteria</taxon>
        <taxon>Pseudomonadati</taxon>
        <taxon>Pseudomonadota</taxon>
        <taxon>Alphaproteobacteria</taxon>
        <taxon>Hyphomicrobiales</taxon>
        <taxon>Phyllobacteriaceae</taxon>
        <taxon>Oryzicola</taxon>
    </lineage>
</organism>
<dbReference type="EMBL" id="JACVVX010000001">
    <property type="protein sequence ID" value="MBD0413434.1"/>
    <property type="molecule type" value="Genomic_DNA"/>
</dbReference>
<evidence type="ECO:0000256" key="6">
    <source>
        <dbReference type="SAM" id="Phobius"/>
    </source>
</evidence>
<protein>
    <submittedName>
        <fullName evidence="7">ABC transporter permease</fullName>
    </submittedName>
</protein>